<evidence type="ECO:0000256" key="4">
    <source>
        <dbReference type="RuleBase" id="RU362109"/>
    </source>
</evidence>
<dbReference type="GO" id="GO:0016740">
    <property type="term" value="F:transferase activity"/>
    <property type="evidence" value="ECO:0007669"/>
    <property type="project" value="UniProtKB-KW"/>
</dbReference>
<proteinExistence type="inferred from homology"/>
<evidence type="ECO:0000313" key="7">
    <source>
        <dbReference type="EMBL" id="CAG9768044.1"/>
    </source>
</evidence>
<feature type="compositionally biased region" description="Acidic residues" evidence="5">
    <location>
        <begin position="165"/>
        <end position="184"/>
    </location>
</feature>
<evidence type="ECO:0000256" key="2">
    <source>
        <dbReference type="ARBA" id="ARBA00022786"/>
    </source>
</evidence>
<dbReference type="PROSITE" id="PS00183">
    <property type="entry name" value="UBC_1"/>
    <property type="match status" value="1"/>
</dbReference>
<feature type="region of interest" description="Disordered" evidence="5">
    <location>
        <begin position="155"/>
        <end position="184"/>
    </location>
</feature>
<dbReference type="AlphaFoldDB" id="A0A9N9QFD0"/>
<dbReference type="Proteomes" id="UP001152799">
    <property type="component" value="Chromosome 4"/>
</dbReference>
<dbReference type="CDD" id="cd23797">
    <property type="entry name" value="UBCc_UBE2H"/>
    <property type="match status" value="1"/>
</dbReference>
<keyword evidence="4" id="KW-0067">ATP-binding</keyword>
<sequence length="184" mass="20724">MSCPTPGKRRIDTDVLELIESKHEVTLLNGLKEFLVKFRGPAGTSYEGGIWNVRVLLPENYPFKSPSIGFTNRIFHPNIDYKSGTVCLDVLNQNWTPLYNLLTVFEMFLPQLLTYPNPVDPLNITAAMLFLSRPEAYQEKVAEYVKQFATENALEDAGNATSDSEMSDISDVPENETEALDMDI</sequence>
<evidence type="ECO:0000256" key="3">
    <source>
        <dbReference type="PROSITE-ProRule" id="PRU10133"/>
    </source>
</evidence>
<dbReference type="InterPro" id="IPR016135">
    <property type="entry name" value="UBQ-conjugating_enzyme/RWD"/>
</dbReference>
<keyword evidence="8" id="KW-1185">Reference proteome</keyword>
<feature type="domain" description="UBC core" evidence="6">
    <location>
        <begin position="1"/>
        <end position="150"/>
    </location>
</feature>
<dbReference type="SMART" id="SM00212">
    <property type="entry name" value="UBCc"/>
    <property type="match status" value="1"/>
</dbReference>
<reference evidence="7" key="1">
    <citation type="submission" date="2022-01" db="EMBL/GenBank/DDBJ databases">
        <authorList>
            <person name="King R."/>
        </authorList>
    </citation>
    <scope>NUCLEOTIDE SEQUENCE</scope>
</reference>
<evidence type="ECO:0000313" key="8">
    <source>
        <dbReference type="Proteomes" id="UP001152799"/>
    </source>
</evidence>
<dbReference type="InterPro" id="IPR000608">
    <property type="entry name" value="UBC"/>
</dbReference>
<keyword evidence="4" id="KW-0547">Nucleotide-binding</keyword>
<gene>
    <name evidence="7" type="ORF">CEUTPL_LOCUS8595</name>
</gene>
<dbReference type="Gene3D" id="3.10.110.10">
    <property type="entry name" value="Ubiquitin Conjugating Enzyme"/>
    <property type="match status" value="1"/>
</dbReference>
<comment type="similarity">
    <text evidence="4">Belongs to the ubiquitin-conjugating enzyme family.</text>
</comment>
<dbReference type="PANTHER" id="PTHR24068">
    <property type="entry name" value="UBIQUITIN-CONJUGATING ENZYME E2"/>
    <property type="match status" value="1"/>
</dbReference>
<dbReference type="Pfam" id="PF00179">
    <property type="entry name" value="UQ_con"/>
    <property type="match status" value="1"/>
</dbReference>
<dbReference type="GO" id="GO:0005524">
    <property type="term" value="F:ATP binding"/>
    <property type="evidence" value="ECO:0007669"/>
    <property type="project" value="UniProtKB-UniRule"/>
</dbReference>
<keyword evidence="1" id="KW-0808">Transferase</keyword>
<evidence type="ECO:0000259" key="6">
    <source>
        <dbReference type="PROSITE" id="PS50127"/>
    </source>
</evidence>
<dbReference type="EMBL" id="OU892280">
    <property type="protein sequence ID" value="CAG9768044.1"/>
    <property type="molecule type" value="Genomic_DNA"/>
</dbReference>
<dbReference type="OrthoDB" id="269518at2759"/>
<name>A0A9N9QFD0_9CUCU</name>
<protein>
    <recommendedName>
        <fullName evidence="6">UBC core domain-containing protein</fullName>
    </recommendedName>
</protein>
<keyword evidence="2 4" id="KW-0833">Ubl conjugation pathway</keyword>
<dbReference type="FunFam" id="3.10.110.10:FF:000016">
    <property type="entry name" value="Ubiquitin-conjugating enzyme E2 H"/>
    <property type="match status" value="1"/>
</dbReference>
<dbReference type="PROSITE" id="PS50127">
    <property type="entry name" value="UBC_2"/>
    <property type="match status" value="1"/>
</dbReference>
<accession>A0A9N9QFD0</accession>
<feature type="active site" description="Glycyl thioester intermediate" evidence="3">
    <location>
        <position position="87"/>
    </location>
</feature>
<dbReference type="SUPFAM" id="SSF54495">
    <property type="entry name" value="UBC-like"/>
    <property type="match status" value="1"/>
</dbReference>
<dbReference type="InterPro" id="IPR023313">
    <property type="entry name" value="UBQ-conjugating_AS"/>
</dbReference>
<organism evidence="7 8">
    <name type="scientific">Ceutorhynchus assimilis</name>
    <name type="common">cabbage seed weevil</name>
    <dbReference type="NCBI Taxonomy" id="467358"/>
    <lineage>
        <taxon>Eukaryota</taxon>
        <taxon>Metazoa</taxon>
        <taxon>Ecdysozoa</taxon>
        <taxon>Arthropoda</taxon>
        <taxon>Hexapoda</taxon>
        <taxon>Insecta</taxon>
        <taxon>Pterygota</taxon>
        <taxon>Neoptera</taxon>
        <taxon>Endopterygota</taxon>
        <taxon>Coleoptera</taxon>
        <taxon>Polyphaga</taxon>
        <taxon>Cucujiformia</taxon>
        <taxon>Curculionidae</taxon>
        <taxon>Ceutorhynchinae</taxon>
        <taxon>Ceutorhynchus</taxon>
    </lineage>
</organism>
<evidence type="ECO:0000256" key="1">
    <source>
        <dbReference type="ARBA" id="ARBA00022679"/>
    </source>
</evidence>
<evidence type="ECO:0000256" key="5">
    <source>
        <dbReference type="SAM" id="MobiDB-lite"/>
    </source>
</evidence>